<dbReference type="NCBIfam" id="NF003220">
    <property type="entry name" value="PRK04192.1"/>
    <property type="match status" value="1"/>
</dbReference>
<evidence type="ECO:0000256" key="4">
    <source>
        <dbReference type="ARBA" id="ARBA00022781"/>
    </source>
</evidence>
<feature type="domain" description="ATPsynthase alpha/beta subunit barrel-sandwich" evidence="11">
    <location>
        <begin position="129"/>
        <end position="210"/>
    </location>
</feature>
<dbReference type="GO" id="GO:0016787">
    <property type="term" value="F:hydrolase activity"/>
    <property type="evidence" value="ECO:0007669"/>
    <property type="project" value="UniProtKB-KW"/>
</dbReference>
<proteinExistence type="inferred from homology"/>
<evidence type="ECO:0000259" key="10">
    <source>
        <dbReference type="Pfam" id="PF02874"/>
    </source>
</evidence>
<keyword evidence="4 8" id="KW-0375">Hydrogen ion transport</keyword>
<dbReference type="SUPFAM" id="SSF50615">
    <property type="entry name" value="N-terminal domain of alpha and beta subunits of F1 ATP synthase"/>
    <property type="match status" value="1"/>
</dbReference>
<dbReference type="GO" id="GO:0042777">
    <property type="term" value="P:proton motive force-driven plasma membrane ATP synthesis"/>
    <property type="evidence" value="ECO:0007669"/>
    <property type="project" value="UniProtKB-UniRule"/>
</dbReference>
<dbReference type="CDD" id="cd01134">
    <property type="entry name" value="V_A-ATPase_A"/>
    <property type="match status" value="1"/>
</dbReference>
<comment type="catalytic activity">
    <reaction evidence="8">
        <text>ATP + H2O + 4 H(+)(in) = ADP + phosphate + 5 H(+)(out)</text>
        <dbReference type="Rhea" id="RHEA:57720"/>
        <dbReference type="ChEBI" id="CHEBI:15377"/>
        <dbReference type="ChEBI" id="CHEBI:15378"/>
        <dbReference type="ChEBI" id="CHEBI:30616"/>
        <dbReference type="ChEBI" id="CHEBI:43474"/>
        <dbReference type="ChEBI" id="CHEBI:456216"/>
        <dbReference type="EC" id="7.1.2.2"/>
    </reaction>
</comment>
<feature type="domain" description="ATPase F1/V1/A1 complex alpha/beta subunit nucleotide-binding" evidence="9">
    <location>
        <begin position="228"/>
        <end position="450"/>
    </location>
</feature>
<evidence type="ECO:0000259" key="9">
    <source>
        <dbReference type="Pfam" id="PF00006"/>
    </source>
</evidence>
<dbReference type="InterPro" id="IPR024034">
    <property type="entry name" value="ATPase_F1/V1_b/a_C"/>
</dbReference>
<dbReference type="Pfam" id="PF00006">
    <property type="entry name" value="ATP-synt_ab"/>
    <property type="match status" value="1"/>
</dbReference>
<dbReference type="HAMAP" id="MF_00309">
    <property type="entry name" value="ATP_synth_A_arch"/>
    <property type="match status" value="1"/>
</dbReference>
<dbReference type="Gene3D" id="2.40.30.20">
    <property type="match status" value="1"/>
</dbReference>
<name>A0A6J4R058_9ACTN</name>
<evidence type="ECO:0000256" key="8">
    <source>
        <dbReference type="HAMAP-Rule" id="MF_00309"/>
    </source>
</evidence>
<dbReference type="Gene3D" id="2.40.50.100">
    <property type="match status" value="1"/>
</dbReference>
<keyword evidence="7 8" id="KW-0406">Ion transport</keyword>
<dbReference type="InterPro" id="IPR022878">
    <property type="entry name" value="V-ATPase_asu"/>
</dbReference>
<organism evidence="13">
    <name type="scientific">uncultured Rubrobacteraceae bacterium</name>
    <dbReference type="NCBI Taxonomy" id="349277"/>
    <lineage>
        <taxon>Bacteria</taxon>
        <taxon>Bacillati</taxon>
        <taxon>Actinomycetota</taxon>
        <taxon>Rubrobacteria</taxon>
        <taxon>Rubrobacterales</taxon>
        <taxon>Rubrobacteraceae</taxon>
        <taxon>environmental samples</taxon>
    </lineage>
</organism>
<keyword evidence="2 8" id="KW-0813">Transport</keyword>
<dbReference type="Pfam" id="PF02874">
    <property type="entry name" value="ATP-synt_ab_N"/>
    <property type="match status" value="1"/>
</dbReference>
<keyword evidence="8" id="KW-0066">ATP synthesis</keyword>
<dbReference type="Pfam" id="PF22919">
    <property type="entry name" value="ATP-synt_VA_C"/>
    <property type="match status" value="1"/>
</dbReference>
<dbReference type="Gene3D" id="3.40.50.300">
    <property type="entry name" value="P-loop containing nucleotide triphosphate hydrolases"/>
    <property type="match status" value="1"/>
</dbReference>
<keyword evidence="6 8" id="KW-1278">Translocase</keyword>
<dbReference type="CDD" id="cd18111">
    <property type="entry name" value="ATP-synt_V_A-type_alpha_C"/>
    <property type="match status" value="1"/>
</dbReference>
<feature type="domain" description="ATP synthase A/B type C-terminal" evidence="12">
    <location>
        <begin position="457"/>
        <end position="552"/>
    </location>
</feature>
<evidence type="ECO:0000256" key="2">
    <source>
        <dbReference type="ARBA" id="ARBA00022448"/>
    </source>
</evidence>
<dbReference type="GO" id="GO:0045259">
    <property type="term" value="C:proton-transporting ATP synthase complex"/>
    <property type="evidence" value="ECO:0007669"/>
    <property type="project" value="UniProtKB-ARBA"/>
</dbReference>
<dbReference type="GO" id="GO:0046933">
    <property type="term" value="F:proton-transporting ATP synthase activity, rotational mechanism"/>
    <property type="evidence" value="ECO:0007669"/>
    <property type="project" value="UniProtKB-UniRule"/>
</dbReference>
<sequence>MTEAVTPQTGLSRNGGPGAGSVWRVAGPVVVATGLKEARLYNVVYVGEARLPGEVIRIDGKRTVIQVYEDTSGIRVGEPVQDTGAPLQVELGPGLLGAIFDGTQRPLPAMAASNGDPYGAPTISRGVAIPALDRERLWDFVPAVSEGDEVVPGDLLGTVEETEALVHKVLVPHGVSGIVTGVTRGPARVEEPVVRVNGEPVAMMRRWPVREPRPTARRLDPEVPLVTGQRVVDTLFPVALGGTATIPGGFGTGKTVLEQSLARYSHADVVVYVGCGERGNELTEVLEEFPELVDPNTGAPLMQRTILIANTSNMPVAAREASIYTGITLAEYFRDQGYDVALMADSTSRWGEALREVSGRLEEMPAEEGYPAYLSTRLAEFYERAGSVVTLGKEGREGSVTVVGAVSPPGGDFSEPITQHTLRLAGTFWALDTSLARGRHFPAINWGTSYTLYELDAWFEREVREDWSEQRAWMQDLLQREGSLLEIVQLLGADALASPQRVVLAAGRLLREDFLQQSAFDEVDAYCALPKQYAMLRVIRAVHKALSAAVERGAPVEAASSVPAAGEVGRMRYWPDDEFEERAAALISRVEREMEELG</sequence>
<dbReference type="EC" id="7.1.2.2" evidence="8"/>
<dbReference type="InterPro" id="IPR036121">
    <property type="entry name" value="ATPase_F1/V1/A1_a/bsu_N_sf"/>
</dbReference>
<dbReference type="GO" id="GO:0046961">
    <property type="term" value="F:proton-transporting ATPase activity, rotational mechanism"/>
    <property type="evidence" value="ECO:0007669"/>
    <property type="project" value="InterPro"/>
</dbReference>
<dbReference type="EMBL" id="CADCVE010000077">
    <property type="protein sequence ID" value="CAA9460358.1"/>
    <property type="molecule type" value="Genomic_DNA"/>
</dbReference>
<evidence type="ECO:0000256" key="5">
    <source>
        <dbReference type="ARBA" id="ARBA00022840"/>
    </source>
</evidence>
<dbReference type="Gene3D" id="1.10.1140.10">
    <property type="entry name" value="Bovine Mitochondrial F1-atpase, Atp Synthase Beta Chain, Chain D, domain 3"/>
    <property type="match status" value="1"/>
</dbReference>
<dbReference type="GO" id="GO:0005524">
    <property type="term" value="F:ATP binding"/>
    <property type="evidence" value="ECO:0007669"/>
    <property type="project" value="UniProtKB-UniRule"/>
</dbReference>
<dbReference type="Pfam" id="PF16886">
    <property type="entry name" value="ATP-synt_ab_Xtn"/>
    <property type="match status" value="1"/>
</dbReference>
<evidence type="ECO:0000256" key="7">
    <source>
        <dbReference type="ARBA" id="ARBA00023065"/>
    </source>
</evidence>
<dbReference type="InterPro" id="IPR004100">
    <property type="entry name" value="ATPase_F1/V1/A1_a/bsu_N"/>
</dbReference>
<comment type="similarity">
    <text evidence="1 8">Belongs to the ATPase alpha/beta chains family.</text>
</comment>
<keyword evidence="13" id="KW-0378">Hydrolase</keyword>
<reference evidence="13" key="1">
    <citation type="submission" date="2020-02" db="EMBL/GenBank/DDBJ databases">
        <authorList>
            <person name="Meier V. D."/>
        </authorList>
    </citation>
    <scope>NUCLEOTIDE SEQUENCE</scope>
    <source>
        <strain evidence="13">AVDCRST_MAG28</strain>
    </source>
</reference>
<dbReference type="InterPro" id="IPR027417">
    <property type="entry name" value="P-loop_NTPase"/>
</dbReference>
<dbReference type="InterPro" id="IPR023366">
    <property type="entry name" value="ATP_synth_asu-like_sf"/>
</dbReference>
<dbReference type="InterPro" id="IPR000194">
    <property type="entry name" value="ATPase_F1/V1/A1_a/bsu_nucl-bd"/>
</dbReference>
<dbReference type="SUPFAM" id="SSF52540">
    <property type="entry name" value="P-loop containing nucleoside triphosphate hydrolases"/>
    <property type="match status" value="1"/>
</dbReference>
<feature type="binding site" evidence="8">
    <location>
        <begin position="248"/>
        <end position="255"/>
    </location>
    <ligand>
        <name>ATP</name>
        <dbReference type="ChEBI" id="CHEBI:30616"/>
    </ligand>
</feature>
<accession>A0A6J4R058</accession>
<dbReference type="InterPro" id="IPR055190">
    <property type="entry name" value="ATP-synt_VA_C"/>
</dbReference>
<evidence type="ECO:0000256" key="1">
    <source>
        <dbReference type="ARBA" id="ARBA00008936"/>
    </source>
</evidence>
<evidence type="ECO:0000256" key="3">
    <source>
        <dbReference type="ARBA" id="ARBA00022741"/>
    </source>
</evidence>
<evidence type="ECO:0000259" key="12">
    <source>
        <dbReference type="Pfam" id="PF22919"/>
    </source>
</evidence>
<gene>
    <name evidence="8" type="primary">atpA</name>
    <name evidence="13" type="ORF">AVDCRST_MAG28-3204</name>
</gene>
<evidence type="ECO:0000259" key="11">
    <source>
        <dbReference type="Pfam" id="PF16886"/>
    </source>
</evidence>
<protein>
    <recommendedName>
        <fullName evidence="8">V-type ATP synthase alpha chain</fullName>
        <ecNumber evidence="8">7.1.2.2</ecNumber>
    </recommendedName>
    <alternativeName>
        <fullName evidence="8">V-ATPase subunit A</fullName>
    </alternativeName>
</protein>
<evidence type="ECO:0000256" key="6">
    <source>
        <dbReference type="ARBA" id="ARBA00022967"/>
    </source>
</evidence>
<dbReference type="PANTHER" id="PTHR43607:SF1">
    <property type="entry name" value="H(+)-TRANSPORTING TWO-SECTOR ATPASE"/>
    <property type="match status" value="1"/>
</dbReference>
<dbReference type="InterPro" id="IPR031686">
    <property type="entry name" value="ATP-synth_a_Xtn"/>
</dbReference>
<comment type="function">
    <text evidence="8">Produces ATP from ADP in the presence of a proton gradient across the membrane. The V-type alpha chain is a catalytic subunit.</text>
</comment>
<evidence type="ECO:0000313" key="13">
    <source>
        <dbReference type="EMBL" id="CAA9460358.1"/>
    </source>
</evidence>
<keyword evidence="3 8" id="KW-0547">Nucleotide-binding</keyword>
<dbReference type="AlphaFoldDB" id="A0A6J4R058"/>
<dbReference type="PANTHER" id="PTHR43607">
    <property type="entry name" value="V-TYPE PROTON ATPASE CATALYTIC SUBUNIT A"/>
    <property type="match status" value="1"/>
</dbReference>
<feature type="domain" description="ATPase F1/V1/A1 complex alpha/beta subunit N-terminal" evidence="10">
    <location>
        <begin position="24"/>
        <end position="84"/>
    </location>
</feature>
<dbReference type="FunFam" id="2.40.30.20:FF:000002">
    <property type="entry name" value="V-type proton ATPase catalytic subunit A"/>
    <property type="match status" value="1"/>
</dbReference>
<dbReference type="SUPFAM" id="SSF47917">
    <property type="entry name" value="C-terminal domain of alpha and beta subunits of F1 ATP synthase"/>
    <property type="match status" value="1"/>
</dbReference>
<keyword evidence="5 8" id="KW-0067">ATP-binding</keyword>